<evidence type="ECO:0000313" key="2">
    <source>
        <dbReference type="EMBL" id="KAK1684978.1"/>
    </source>
</evidence>
<evidence type="ECO:0000313" key="3">
    <source>
        <dbReference type="Proteomes" id="UP001231189"/>
    </source>
</evidence>
<keyword evidence="3" id="KW-1185">Reference proteome</keyword>
<dbReference type="Pfam" id="PF13456">
    <property type="entry name" value="RVT_3"/>
    <property type="match status" value="1"/>
</dbReference>
<dbReference type="EMBL" id="JAUUTY010000002">
    <property type="protein sequence ID" value="KAK1684978.1"/>
    <property type="molecule type" value="Genomic_DNA"/>
</dbReference>
<dbReference type="GO" id="GO:0003676">
    <property type="term" value="F:nucleic acid binding"/>
    <property type="evidence" value="ECO:0007669"/>
    <property type="project" value="InterPro"/>
</dbReference>
<evidence type="ECO:0000259" key="1">
    <source>
        <dbReference type="Pfam" id="PF13456"/>
    </source>
</evidence>
<gene>
    <name evidence="2" type="ORF">QYE76_045826</name>
</gene>
<dbReference type="AlphaFoldDB" id="A0AAD8X0I0"/>
<dbReference type="SUPFAM" id="SSF53098">
    <property type="entry name" value="Ribonuclease H-like"/>
    <property type="match status" value="1"/>
</dbReference>
<dbReference type="CDD" id="cd06222">
    <property type="entry name" value="RNase_H_like"/>
    <property type="match status" value="1"/>
</dbReference>
<comment type="caution">
    <text evidence="2">The sequence shown here is derived from an EMBL/GenBank/DDBJ whole genome shotgun (WGS) entry which is preliminary data.</text>
</comment>
<dbReference type="Gene3D" id="3.30.420.10">
    <property type="entry name" value="Ribonuclease H-like superfamily/Ribonuclease H"/>
    <property type="match status" value="1"/>
</dbReference>
<sequence length="209" mass="22158">MLTDCTPAAMHDKGKTAICLSDQTNHSGSCSSSTNRAEDLHPIPVTMPCEDSALIYVDAAHKPLTGDSAVGVVVRDQYGAIIAAVCKTIDPCQDAEEAEARAILAGLQLGTDIGLQQPLLLSDCAPAVSASRNQGPNLSKLWSVYMQISSTALQLPGCVVQYTRRKFNSGAHNLAQRAIRSRTCNLWLAPVPAVISDLVGDNSVNREGE</sequence>
<dbReference type="InterPro" id="IPR036397">
    <property type="entry name" value="RNaseH_sf"/>
</dbReference>
<dbReference type="Proteomes" id="UP001231189">
    <property type="component" value="Unassembled WGS sequence"/>
</dbReference>
<dbReference type="InterPro" id="IPR012337">
    <property type="entry name" value="RNaseH-like_sf"/>
</dbReference>
<dbReference type="InterPro" id="IPR053151">
    <property type="entry name" value="RNase_H-like"/>
</dbReference>
<dbReference type="InterPro" id="IPR044730">
    <property type="entry name" value="RNase_H-like_dom_plant"/>
</dbReference>
<dbReference type="PANTHER" id="PTHR47723:SF24">
    <property type="entry name" value="RNASE H TYPE-1 DOMAIN-CONTAINING PROTEIN"/>
    <property type="match status" value="1"/>
</dbReference>
<dbReference type="PANTHER" id="PTHR47723">
    <property type="entry name" value="OS05G0353850 PROTEIN"/>
    <property type="match status" value="1"/>
</dbReference>
<feature type="domain" description="RNase H type-1" evidence="1">
    <location>
        <begin position="57"/>
        <end position="178"/>
    </location>
</feature>
<accession>A0AAD8X0I0</accession>
<dbReference type="InterPro" id="IPR002156">
    <property type="entry name" value="RNaseH_domain"/>
</dbReference>
<reference evidence="2" key="1">
    <citation type="submission" date="2023-07" db="EMBL/GenBank/DDBJ databases">
        <title>A chromosome-level genome assembly of Lolium multiflorum.</title>
        <authorList>
            <person name="Chen Y."/>
            <person name="Copetti D."/>
            <person name="Kolliker R."/>
            <person name="Studer B."/>
        </authorList>
    </citation>
    <scope>NUCLEOTIDE SEQUENCE</scope>
    <source>
        <strain evidence="2">02402/16</strain>
        <tissue evidence="2">Leaf</tissue>
    </source>
</reference>
<proteinExistence type="predicted"/>
<dbReference type="GO" id="GO:0004523">
    <property type="term" value="F:RNA-DNA hybrid ribonuclease activity"/>
    <property type="evidence" value="ECO:0007669"/>
    <property type="project" value="InterPro"/>
</dbReference>
<name>A0AAD8X0I0_LOLMU</name>
<organism evidence="2 3">
    <name type="scientific">Lolium multiflorum</name>
    <name type="common">Italian ryegrass</name>
    <name type="synonym">Lolium perenne subsp. multiflorum</name>
    <dbReference type="NCBI Taxonomy" id="4521"/>
    <lineage>
        <taxon>Eukaryota</taxon>
        <taxon>Viridiplantae</taxon>
        <taxon>Streptophyta</taxon>
        <taxon>Embryophyta</taxon>
        <taxon>Tracheophyta</taxon>
        <taxon>Spermatophyta</taxon>
        <taxon>Magnoliopsida</taxon>
        <taxon>Liliopsida</taxon>
        <taxon>Poales</taxon>
        <taxon>Poaceae</taxon>
        <taxon>BOP clade</taxon>
        <taxon>Pooideae</taxon>
        <taxon>Poodae</taxon>
        <taxon>Poeae</taxon>
        <taxon>Poeae Chloroplast Group 2 (Poeae type)</taxon>
        <taxon>Loliodinae</taxon>
        <taxon>Loliinae</taxon>
        <taxon>Lolium</taxon>
    </lineage>
</organism>
<protein>
    <recommendedName>
        <fullName evidence="1">RNase H type-1 domain-containing protein</fullName>
    </recommendedName>
</protein>